<dbReference type="EMBL" id="JBEPBX010000039">
    <property type="protein sequence ID" value="MER6617521.1"/>
    <property type="molecule type" value="Genomic_DNA"/>
</dbReference>
<protein>
    <submittedName>
        <fullName evidence="1">Uncharacterized protein</fullName>
    </submittedName>
</protein>
<reference evidence="1 2" key="1">
    <citation type="submission" date="2024-06" db="EMBL/GenBank/DDBJ databases">
        <title>The Natural Products Discovery Center: Release of the First 8490 Sequenced Strains for Exploring Actinobacteria Biosynthetic Diversity.</title>
        <authorList>
            <person name="Kalkreuter E."/>
            <person name="Kautsar S.A."/>
            <person name="Yang D."/>
            <person name="Bader C.D."/>
            <person name="Teijaro C.N."/>
            <person name="Fluegel L."/>
            <person name="Davis C.M."/>
            <person name="Simpson J.R."/>
            <person name="Lauterbach L."/>
            <person name="Steele A.D."/>
            <person name="Gui C."/>
            <person name="Meng S."/>
            <person name="Li G."/>
            <person name="Viehrig K."/>
            <person name="Ye F."/>
            <person name="Su P."/>
            <person name="Kiefer A.F."/>
            <person name="Nichols A."/>
            <person name="Cepeda A.J."/>
            <person name="Yan W."/>
            <person name="Fan B."/>
            <person name="Jiang Y."/>
            <person name="Adhikari A."/>
            <person name="Zheng C.-J."/>
            <person name="Schuster L."/>
            <person name="Cowan T.M."/>
            <person name="Smanski M.J."/>
            <person name="Chevrette M.G."/>
            <person name="De Carvalho L.P.S."/>
            <person name="Shen B."/>
        </authorList>
    </citation>
    <scope>NUCLEOTIDE SEQUENCE [LARGE SCALE GENOMIC DNA]</scope>
    <source>
        <strain evidence="1 2">NPDC000837</strain>
    </source>
</reference>
<name>A0ABV1V3D3_9ACTN</name>
<comment type="caution">
    <text evidence="1">The sequence shown here is derived from an EMBL/GenBank/DDBJ whole genome shotgun (WGS) entry which is preliminary data.</text>
</comment>
<dbReference type="RefSeq" id="WP_351978586.1">
    <property type="nucleotide sequence ID" value="NZ_JBEPBX010000039.1"/>
</dbReference>
<dbReference type="Proteomes" id="UP001445472">
    <property type="component" value="Unassembled WGS sequence"/>
</dbReference>
<gene>
    <name evidence="1" type="ORF">ABT276_30145</name>
</gene>
<organism evidence="1 2">
    <name type="scientific">Streptomyces xantholiticus</name>
    <dbReference type="NCBI Taxonomy" id="68285"/>
    <lineage>
        <taxon>Bacteria</taxon>
        <taxon>Bacillati</taxon>
        <taxon>Actinomycetota</taxon>
        <taxon>Actinomycetes</taxon>
        <taxon>Kitasatosporales</taxon>
        <taxon>Streptomycetaceae</taxon>
        <taxon>Streptomyces</taxon>
    </lineage>
</organism>
<keyword evidence="2" id="KW-1185">Reference proteome</keyword>
<sequence>MRLRIGDGTGETLTFVGVIGLGRSVTATVDASGTAAGTANCGTSAMDEVRKLVPRCDDYLRPSAPGCVLPYFRTTWSLDTNLHPAAGEYHMIEVNGGRALIVL</sequence>
<accession>A0ABV1V3D3</accession>
<evidence type="ECO:0000313" key="2">
    <source>
        <dbReference type="Proteomes" id="UP001445472"/>
    </source>
</evidence>
<evidence type="ECO:0000313" key="1">
    <source>
        <dbReference type="EMBL" id="MER6617521.1"/>
    </source>
</evidence>
<proteinExistence type="predicted"/>